<evidence type="ECO:0000313" key="1">
    <source>
        <dbReference type="EMBL" id="VDL58662.1"/>
    </source>
</evidence>
<reference evidence="1 2" key="2">
    <citation type="submission" date="2018-11" db="EMBL/GenBank/DDBJ databases">
        <authorList>
            <consortium name="Pathogen Informatics"/>
        </authorList>
    </citation>
    <scope>NUCLEOTIDE SEQUENCE [LARGE SCALE GENOMIC DNA]</scope>
</reference>
<gene>
    <name evidence="1" type="ORF">HDID_LOCUS6344</name>
</gene>
<dbReference type="Proteomes" id="UP000274504">
    <property type="component" value="Unassembled WGS sequence"/>
</dbReference>
<dbReference type="WBParaSite" id="HDID_0000634601-mRNA-1">
    <property type="protein sequence ID" value="HDID_0000634601-mRNA-1"/>
    <property type="gene ID" value="HDID_0000634601"/>
</dbReference>
<dbReference type="AlphaFoldDB" id="A0A0R3SN31"/>
<proteinExistence type="predicted"/>
<evidence type="ECO:0000313" key="2">
    <source>
        <dbReference type="Proteomes" id="UP000274504"/>
    </source>
</evidence>
<name>A0A0R3SN31_HYMDI</name>
<protein>
    <submittedName>
        <fullName evidence="1 3">Uncharacterized protein</fullName>
    </submittedName>
</protein>
<organism evidence="3">
    <name type="scientific">Hymenolepis diminuta</name>
    <name type="common">Rat tapeworm</name>
    <dbReference type="NCBI Taxonomy" id="6216"/>
    <lineage>
        <taxon>Eukaryota</taxon>
        <taxon>Metazoa</taxon>
        <taxon>Spiralia</taxon>
        <taxon>Lophotrochozoa</taxon>
        <taxon>Platyhelminthes</taxon>
        <taxon>Cestoda</taxon>
        <taxon>Eucestoda</taxon>
        <taxon>Cyclophyllidea</taxon>
        <taxon>Hymenolepididae</taxon>
        <taxon>Hymenolepis</taxon>
    </lineage>
</organism>
<dbReference type="EMBL" id="UYSG01004987">
    <property type="protein sequence ID" value="VDL58662.1"/>
    <property type="molecule type" value="Genomic_DNA"/>
</dbReference>
<accession>A0A0R3SN31</accession>
<evidence type="ECO:0000313" key="3">
    <source>
        <dbReference type="WBParaSite" id="HDID_0000634601-mRNA-1"/>
    </source>
</evidence>
<sequence length="105" mass="11976">MLSRLRYNKRKPEYHSSSLQQSPFFPYSAAPLKPLSTAKQYFETTRLMIPLVCLAPTPTIPQSQQYNASNLLVIYNCPSTPLFNQEYFQLLNQALTDDGIICNQG</sequence>
<reference evidence="3" key="1">
    <citation type="submission" date="2017-02" db="UniProtKB">
        <authorList>
            <consortium name="WormBaseParasite"/>
        </authorList>
    </citation>
    <scope>IDENTIFICATION</scope>
</reference>